<dbReference type="GeneID" id="54991249"/>
<reference evidence="2 3" key="1">
    <citation type="submission" date="2018-03" db="EMBL/GenBank/DDBJ databases">
        <authorList>
            <person name="Keele B.F."/>
        </authorList>
    </citation>
    <scope>NUCLEOTIDE SEQUENCE [LARGE SCALE GENOMIC DNA]</scope>
</reference>
<proteinExistence type="predicted"/>
<organism evidence="2 3">
    <name type="scientific">Burkholderia phage vB_BmuP_KL4</name>
    <dbReference type="NCBI Taxonomy" id="2115967"/>
    <lineage>
        <taxon>Viruses</taxon>
        <taxon>Duplodnaviria</taxon>
        <taxon>Heunggongvirae</taxon>
        <taxon>Uroviricota</taxon>
        <taxon>Caudoviricetes</taxon>
        <taxon>Kelquatrovirus</taxon>
        <taxon>Kelquatrovirus KL4</taxon>
    </lineage>
</organism>
<dbReference type="KEGG" id="vg:54991249"/>
<dbReference type="RefSeq" id="YP_009800746.1">
    <property type="nucleotide sequence ID" value="NC_047958.1"/>
</dbReference>
<keyword evidence="3" id="KW-1185">Reference proteome</keyword>
<name>A0A2S1GN73_9CAUD</name>
<dbReference type="Proteomes" id="UP000246280">
    <property type="component" value="Segment"/>
</dbReference>
<evidence type="ECO:0000256" key="1">
    <source>
        <dbReference type="SAM" id="MobiDB-lite"/>
    </source>
</evidence>
<accession>A0A2S1GN73</accession>
<evidence type="ECO:0000313" key="3">
    <source>
        <dbReference type="Proteomes" id="UP000246280"/>
    </source>
</evidence>
<dbReference type="EMBL" id="MH128984">
    <property type="protein sequence ID" value="AWD90827.1"/>
    <property type="molecule type" value="Genomic_DNA"/>
</dbReference>
<sequence length="100" mass="10326">MGGSSRPSNYKGSSMQVKAIKQGFFGGSRKYVNDVFDMPGVSVKKGEVIGKDGKPISWVVAAEGEDPTGPKARGRGDSTSSTDPKNGSGSSDELDGGDLQ</sequence>
<reference evidence="2 3" key="2">
    <citation type="submission" date="2018-05" db="EMBL/GenBank/DDBJ databases">
        <title>Lysogenic conversion of Stenotrophomonas maltophilia by temperate phage DLP4.</title>
        <authorList>
            <person name="Dennis J."/>
            <person name="Stothard P."/>
        </authorList>
    </citation>
    <scope>NUCLEOTIDE SEQUENCE [LARGE SCALE GENOMIC DNA]</scope>
</reference>
<feature type="region of interest" description="Disordered" evidence="1">
    <location>
        <begin position="59"/>
        <end position="100"/>
    </location>
</feature>
<protein>
    <submittedName>
        <fullName evidence="2">Uncharacterized protein</fullName>
    </submittedName>
</protein>
<evidence type="ECO:0000313" key="2">
    <source>
        <dbReference type="EMBL" id="AWD90827.1"/>
    </source>
</evidence>